<proteinExistence type="inferred from homology"/>
<gene>
    <name evidence="5" type="ORF">DRW48_11455</name>
</gene>
<dbReference type="NCBIfam" id="NF006769">
    <property type="entry name" value="PRK09290.1-3"/>
    <property type="match status" value="1"/>
</dbReference>
<comment type="similarity">
    <text evidence="1">Belongs to the peptidase M20 family.</text>
</comment>
<dbReference type="EMBL" id="CP030918">
    <property type="protein sequence ID" value="AXC50229.1"/>
    <property type="molecule type" value="Genomic_DNA"/>
</dbReference>
<organism evidence="5 6">
    <name type="scientific">Paracoccus suum</name>
    <dbReference type="NCBI Taxonomy" id="2259340"/>
    <lineage>
        <taxon>Bacteria</taxon>
        <taxon>Pseudomonadati</taxon>
        <taxon>Pseudomonadota</taxon>
        <taxon>Alphaproteobacteria</taxon>
        <taxon>Rhodobacterales</taxon>
        <taxon>Paracoccaceae</taxon>
        <taxon>Paracoccus</taxon>
    </lineage>
</organism>
<feature type="binding site" evidence="3">
    <location>
        <position position="90"/>
    </location>
    <ligand>
        <name>Zn(2+)</name>
        <dbReference type="ChEBI" id="CHEBI:29105"/>
        <label>1</label>
    </ligand>
</feature>
<sequence length="417" mass="43865">MTAAEGSPAPLRVNGGRLWKRHMDIARIGAIAGDGCCRLAMTPEDAEARRLLAEWGRAANMEMRVDRAGNMIFLRPGADPARLPVASGSHLDTQPHGGRFDGISGVLAALEVVETLNDAGIETVAPLAVVNWTNEEGVRFAPGLTGSGWYAGFLDDGALDNAPTLEGSCFAEEAERLGWRGADGPAAVRFDSFFELHIEQGPILEQAGRRIGVVESIQGLVWLDVEVRGRDGHAGTTPMDSRSDALLASARMLVALSEIGRAQPDARVSVGQFLPGTDGPSTIMGDVRFVIDVRHPDPATLSLLARRCSEACVVEARTAGCEATVEQRVEISPTRLDANCVSAVENAAALLGESAMRMASGALHDTCNIAEGTPAAMIFVPCRDGISHNVAEYASPEDLAAGASVLLHAMLARAGTA</sequence>
<dbReference type="PANTHER" id="PTHR32494:SF5">
    <property type="entry name" value="ALLANTOATE AMIDOHYDROLASE"/>
    <property type="match status" value="1"/>
</dbReference>
<name>A0A344PLH4_9RHOB</name>
<dbReference type="InterPro" id="IPR011650">
    <property type="entry name" value="Peptidase_M20_dimer"/>
</dbReference>
<dbReference type="InterPro" id="IPR036264">
    <property type="entry name" value="Bact_exopeptidase_dim_dom"/>
</dbReference>
<dbReference type="CDD" id="cd03884">
    <property type="entry name" value="M20_bAS"/>
    <property type="match status" value="1"/>
</dbReference>
<dbReference type="KEGG" id="pars:DRW48_11455"/>
<reference evidence="6" key="1">
    <citation type="submission" date="2018-07" db="EMBL/GenBank/DDBJ databases">
        <title>Genome sequencing of Paracoccus sp. SC2-6.</title>
        <authorList>
            <person name="Heo J."/>
            <person name="Kim S.-J."/>
            <person name="Kwon S.-W."/>
        </authorList>
    </citation>
    <scope>NUCLEOTIDE SEQUENCE [LARGE SCALE GENOMIC DNA]</scope>
    <source>
        <strain evidence="6">SC2-6</strain>
    </source>
</reference>
<feature type="binding site" evidence="3">
    <location>
        <position position="101"/>
    </location>
    <ligand>
        <name>Zn(2+)</name>
        <dbReference type="ChEBI" id="CHEBI:29105"/>
        <label>1</label>
    </ligand>
</feature>
<evidence type="ECO:0000256" key="2">
    <source>
        <dbReference type="ARBA" id="ARBA00022801"/>
    </source>
</evidence>
<evidence type="ECO:0000313" key="5">
    <source>
        <dbReference type="EMBL" id="AXC50229.1"/>
    </source>
</evidence>
<dbReference type="InterPro" id="IPR010158">
    <property type="entry name" value="Amidase_Cbmase"/>
</dbReference>
<keyword evidence="2 5" id="KW-0378">Hydrolase</keyword>
<evidence type="ECO:0000313" key="6">
    <source>
        <dbReference type="Proteomes" id="UP000252023"/>
    </source>
</evidence>
<dbReference type="AlphaFoldDB" id="A0A344PLH4"/>
<keyword evidence="3" id="KW-0862">Zinc</keyword>
<dbReference type="OrthoDB" id="9808195at2"/>
<dbReference type="Gene3D" id="3.40.630.10">
    <property type="entry name" value="Zn peptidases"/>
    <property type="match status" value="1"/>
</dbReference>
<dbReference type="Gene3D" id="3.30.70.360">
    <property type="match status" value="1"/>
</dbReference>
<feature type="binding site" evidence="3">
    <location>
        <position position="136"/>
    </location>
    <ligand>
        <name>Zn(2+)</name>
        <dbReference type="ChEBI" id="CHEBI:29105"/>
        <label>2</label>
    </ligand>
</feature>
<dbReference type="PIRSF" id="PIRSF001235">
    <property type="entry name" value="Amidase_carbamoylase"/>
    <property type="match status" value="1"/>
</dbReference>
<dbReference type="GO" id="GO:0046872">
    <property type="term" value="F:metal ion binding"/>
    <property type="evidence" value="ECO:0007669"/>
    <property type="project" value="UniProtKB-KW"/>
</dbReference>
<comment type="cofactor">
    <cofactor evidence="3">
        <name>Zn(2+)</name>
        <dbReference type="ChEBI" id="CHEBI:29105"/>
    </cofactor>
    <text evidence="3">Binds 2 Zn(2+) ions per subunit.</text>
</comment>
<dbReference type="SUPFAM" id="SSF55031">
    <property type="entry name" value="Bacterial exopeptidase dimerisation domain"/>
    <property type="match status" value="1"/>
</dbReference>
<evidence type="ECO:0000259" key="4">
    <source>
        <dbReference type="Pfam" id="PF07687"/>
    </source>
</evidence>
<feature type="binding site" evidence="3">
    <location>
        <position position="101"/>
    </location>
    <ligand>
        <name>Zn(2+)</name>
        <dbReference type="ChEBI" id="CHEBI:29105"/>
        <label>2</label>
    </ligand>
</feature>
<dbReference type="PANTHER" id="PTHR32494">
    <property type="entry name" value="ALLANTOATE DEIMINASE-RELATED"/>
    <property type="match status" value="1"/>
</dbReference>
<feature type="domain" description="Peptidase M20 dimerisation" evidence="4">
    <location>
        <begin position="218"/>
        <end position="301"/>
    </location>
</feature>
<dbReference type="Proteomes" id="UP000252023">
    <property type="component" value="Chromosome"/>
</dbReference>
<dbReference type="Pfam" id="PF01546">
    <property type="entry name" value="Peptidase_M20"/>
    <property type="match status" value="1"/>
</dbReference>
<evidence type="ECO:0000256" key="1">
    <source>
        <dbReference type="ARBA" id="ARBA00006153"/>
    </source>
</evidence>
<dbReference type="Pfam" id="PF07687">
    <property type="entry name" value="M20_dimer"/>
    <property type="match status" value="1"/>
</dbReference>
<evidence type="ECO:0000256" key="3">
    <source>
        <dbReference type="PIRSR" id="PIRSR001235-1"/>
    </source>
</evidence>
<keyword evidence="6" id="KW-1185">Reference proteome</keyword>
<feature type="binding site" evidence="3">
    <location>
        <position position="197"/>
    </location>
    <ligand>
        <name>Zn(2+)</name>
        <dbReference type="ChEBI" id="CHEBI:29105"/>
        <label>1</label>
    </ligand>
</feature>
<dbReference type="GO" id="GO:0016813">
    <property type="term" value="F:hydrolase activity, acting on carbon-nitrogen (but not peptide) bonds, in linear amidines"/>
    <property type="evidence" value="ECO:0007669"/>
    <property type="project" value="InterPro"/>
</dbReference>
<protein>
    <submittedName>
        <fullName evidence="5">Zn-dependent hydrolase</fullName>
    </submittedName>
</protein>
<dbReference type="NCBIfam" id="TIGR01879">
    <property type="entry name" value="hydantase"/>
    <property type="match status" value="1"/>
</dbReference>
<dbReference type="RefSeq" id="WP_114076548.1">
    <property type="nucleotide sequence ID" value="NZ_CP030918.1"/>
</dbReference>
<dbReference type="SUPFAM" id="SSF53187">
    <property type="entry name" value="Zn-dependent exopeptidases"/>
    <property type="match status" value="1"/>
</dbReference>
<feature type="binding site" evidence="3">
    <location>
        <position position="388"/>
    </location>
    <ligand>
        <name>Zn(2+)</name>
        <dbReference type="ChEBI" id="CHEBI:29105"/>
        <label>2</label>
    </ligand>
</feature>
<accession>A0A344PLH4</accession>
<dbReference type="InterPro" id="IPR002933">
    <property type="entry name" value="Peptidase_M20"/>
</dbReference>
<keyword evidence="3" id="KW-0479">Metal-binding</keyword>